<reference evidence="14" key="2">
    <citation type="journal article" date="2021" name="Genome Biol. Evol.">
        <title>Developing a high-quality reference genome for a parasitic bivalve with doubly uniparental inheritance (Bivalvia: Unionida).</title>
        <authorList>
            <person name="Smith C.H."/>
        </authorList>
    </citation>
    <scope>NUCLEOTIDE SEQUENCE</scope>
    <source>
        <strain evidence="14">CHS0354</strain>
        <tissue evidence="14">Mantle</tissue>
    </source>
</reference>
<dbReference type="SMART" id="SM01230">
    <property type="entry name" value="Gln-synt_C"/>
    <property type="match status" value="1"/>
</dbReference>
<dbReference type="Pfam" id="PF03951">
    <property type="entry name" value="Gln-synt_N"/>
    <property type="match status" value="1"/>
</dbReference>
<evidence type="ECO:0000313" key="15">
    <source>
        <dbReference type="Proteomes" id="UP001195483"/>
    </source>
</evidence>
<dbReference type="PROSITE" id="PS00181">
    <property type="entry name" value="GLNA_ATP"/>
    <property type="match status" value="1"/>
</dbReference>
<dbReference type="InterPro" id="IPR036651">
    <property type="entry name" value="Gln_synt_N_sf"/>
</dbReference>
<dbReference type="PROSITE" id="PS00180">
    <property type="entry name" value="GLNA_1"/>
    <property type="match status" value="1"/>
</dbReference>
<gene>
    <name evidence="14" type="ORF">CHS0354_018227</name>
</gene>
<keyword evidence="6 11" id="KW-0547">Nucleotide-binding</keyword>
<organism evidence="14 15">
    <name type="scientific">Potamilus streckersoni</name>
    <dbReference type="NCBI Taxonomy" id="2493646"/>
    <lineage>
        <taxon>Eukaryota</taxon>
        <taxon>Metazoa</taxon>
        <taxon>Spiralia</taxon>
        <taxon>Lophotrochozoa</taxon>
        <taxon>Mollusca</taxon>
        <taxon>Bivalvia</taxon>
        <taxon>Autobranchia</taxon>
        <taxon>Heteroconchia</taxon>
        <taxon>Palaeoheterodonta</taxon>
        <taxon>Unionida</taxon>
        <taxon>Unionoidea</taxon>
        <taxon>Unionidae</taxon>
        <taxon>Ambleminae</taxon>
        <taxon>Lampsilini</taxon>
        <taxon>Potamilus</taxon>
    </lineage>
</organism>
<evidence type="ECO:0000256" key="4">
    <source>
        <dbReference type="ARBA" id="ARBA00022490"/>
    </source>
</evidence>
<name>A0AAE0SYM7_9BIVA</name>
<dbReference type="InterPro" id="IPR050292">
    <property type="entry name" value="Glutamine_Synthetase"/>
</dbReference>
<keyword evidence="4" id="KW-0963">Cytoplasm</keyword>
<evidence type="ECO:0000256" key="7">
    <source>
        <dbReference type="ARBA" id="ARBA00022840"/>
    </source>
</evidence>
<comment type="subcellular location">
    <subcellularLocation>
        <location evidence="1">Cytoplasm</location>
    </subcellularLocation>
</comment>
<reference evidence="14" key="3">
    <citation type="submission" date="2023-05" db="EMBL/GenBank/DDBJ databases">
        <authorList>
            <person name="Smith C.H."/>
        </authorList>
    </citation>
    <scope>NUCLEOTIDE SEQUENCE</scope>
    <source>
        <strain evidence="14">CHS0354</strain>
        <tissue evidence="14">Mantle</tissue>
    </source>
</reference>
<evidence type="ECO:0000256" key="10">
    <source>
        <dbReference type="RuleBase" id="RU000384"/>
    </source>
</evidence>
<dbReference type="InterPro" id="IPR027302">
    <property type="entry name" value="Gln_synth_N_conserv_site"/>
</dbReference>
<comment type="catalytic activity">
    <reaction evidence="8 11">
        <text>L-glutamate + NH4(+) + ATP = L-glutamine + ADP + phosphate + H(+)</text>
        <dbReference type="Rhea" id="RHEA:16169"/>
        <dbReference type="ChEBI" id="CHEBI:15378"/>
        <dbReference type="ChEBI" id="CHEBI:28938"/>
        <dbReference type="ChEBI" id="CHEBI:29985"/>
        <dbReference type="ChEBI" id="CHEBI:30616"/>
        <dbReference type="ChEBI" id="CHEBI:43474"/>
        <dbReference type="ChEBI" id="CHEBI:58359"/>
        <dbReference type="ChEBI" id="CHEBI:456216"/>
        <dbReference type="EC" id="6.3.1.2"/>
    </reaction>
</comment>
<comment type="similarity">
    <text evidence="2 9 10">Belongs to the glutamine synthetase family.</text>
</comment>
<evidence type="ECO:0000256" key="9">
    <source>
        <dbReference type="PROSITE-ProRule" id="PRU01330"/>
    </source>
</evidence>
<evidence type="ECO:0000259" key="12">
    <source>
        <dbReference type="PROSITE" id="PS51986"/>
    </source>
</evidence>
<dbReference type="InterPro" id="IPR008146">
    <property type="entry name" value="Gln_synth_cat_dom"/>
</dbReference>
<sequence>MTWLSHLCSNFTCAYTEGCSEHIHVHLLKSYNRVRFKDKIHVVEKASTYREDTVKMAQTFPGCTDKGVLKWYTEIPQPSDKVMLEYIWIDGTGEGIRSKCKTVDDEPKSPNDCFIWNYDGSSTYQADGVNSDLYLHPVAIFNDPFRRGKNKIVLCEVYNHEKKPVATNKRHDCNIVMEKAKAAEPWFGMEQEYTLLDVDGHPFGWPKNGFPGPQGPYYCGVGTNKVYARDIVEAHYRACLYAGIKIGGCNAEVMPAQWEFQVGPCEGIDMGDHLWVARYILHHVAEEFGVVVSFDPKPIPGDWNGAGAHTNFSTKQMRETGGIKFIEEAIRKLSKRHDVHIRYYDPKGGLDNARRLTGHHETSKISDFTSGVANRGASIRIPRHVGEEKRGYLEDRRPASNCDPYQVTEIIVRTTILNE</sequence>
<comment type="caution">
    <text evidence="14">The sequence shown here is derived from an EMBL/GenBank/DDBJ whole genome shotgun (WGS) entry which is preliminary data.</text>
</comment>
<dbReference type="GO" id="GO:0005524">
    <property type="term" value="F:ATP binding"/>
    <property type="evidence" value="ECO:0007669"/>
    <property type="project" value="UniProtKB-KW"/>
</dbReference>
<dbReference type="Gene3D" id="3.30.590.10">
    <property type="entry name" value="Glutamine synthetase/guanido kinase, catalytic domain"/>
    <property type="match status" value="1"/>
</dbReference>
<accession>A0AAE0SYM7</accession>
<dbReference type="FunFam" id="3.30.590.10:FF:000011">
    <property type="entry name" value="Glutamine synthetase"/>
    <property type="match status" value="1"/>
</dbReference>
<feature type="domain" description="GS catalytic" evidence="13">
    <location>
        <begin position="169"/>
        <end position="419"/>
    </location>
</feature>
<keyword evidence="15" id="KW-1185">Reference proteome</keyword>
<evidence type="ECO:0000256" key="3">
    <source>
        <dbReference type="ARBA" id="ARBA00012937"/>
    </source>
</evidence>
<dbReference type="InterPro" id="IPR014746">
    <property type="entry name" value="Gln_synth/guanido_kin_cat_dom"/>
</dbReference>
<evidence type="ECO:0000256" key="11">
    <source>
        <dbReference type="RuleBase" id="RU004356"/>
    </source>
</evidence>
<evidence type="ECO:0000256" key="6">
    <source>
        <dbReference type="ARBA" id="ARBA00022741"/>
    </source>
</evidence>
<dbReference type="GO" id="GO:0004356">
    <property type="term" value="F:glutamine synthetase activity"/>
    <property type="evidence" value="ECO:0007669"/>
    <property type="project" value="UniProtKB-EC"/>
</dbReference>
<dbReference type="GO" id="GO:0006542">
    <property type="term" value="P:glutamine biosynthetic process"/>
    <property type="evidence" value="ECO:0007669"/>
    <property type="project" value="InterPro"/>
</dbReference>
<dbReference type="Gene3D" id="3.10.20.70">
    <property type="entry name" value="Glutamine synthetase, N-terminal domain"/>
    <property type="match status" value="1"/>
</dbReference>
<keyword evidence="7 11" id="KW-0067">ATP-binding</keyword>
<evidence type="ECO:0000256" key="1">
    <source>
        <dbReference type="ARBA" id="ARBA00004496"/>
    </source>
</evidence>
<evidence type="ECO:0000256" key="8">
    <source>
        <dbReference type="ARBA" id="ARBA00049436"/>
    </source>
</evidence>
<dbReference type="SUPFAM" id="SSF55931">
    <property type="entry name" value="Glutamine synthetase/guanido kinase"/>
    <property type="match status" value="1"/>
</dbReference>
<evidence type="ECO:0000313" key="14">
    <source>
        <dbReference type="EMBL" id="KAK3600169.1"/>
    </source>
</evidence>
<dbReference type="InterPro" id="IPR008147">
    <property type="entry name" value="Gln_synt_N"/>
</dbReference>
<dbReference type="PROSITE" id="PS51987">
    <property type="entry name" value="GS_CATALYTIC"/>
    <property type="match status" value="1"/>
</dbReference>
<dbReference type="AlphaFoldDB" id="A0AAE0SYM7"/>
<dbReference type="Proteomes" id="UP001195483">
    <property type="component" value="Unassembled WGS sequence"/>
</dbReference>
<keyword evidence="5 11" id="KW-0436">Ligase</keyword>
<dbReference type="PANTHER" id="PTHR20852">
    <property type="entry name" value="GLUTAMINE SYNTHETASE"/>
    <property type="match status" value="1"/>
</dbReference>
<reference evidence="14" key="1">
    <citation type="journal article" date="2021" name="Genome Biol. Evol.">
        <title>A High-Quality Reference Genome for a Parasitic Bivalve with Doubly Uniparental Inheritance (Bivalvia: Unionida).</title>
        <authorList>
            <person name="Smith C.H."/>
        </authorList>
    </citation>
    <scope>NUCLEOTIDE SEQUENCE</scope>
    <source>
        <strain evidence="14">CHS0354</strain>
    </source>
</reference>
<dbReference type="FunFam" id="3.10.20.70:FF:000004">
    <property type="entry name" value="Glutamine synthetase"/>
    <property type="match status" value="1"/>
</dbReference>
<dbReference type="SUPFAM" id="SSF54368">
    <property type="entry name" value="Glutamine synthetase, N-terminal domain"/>
    <property type="match status" value="1"/>
</dbReference>
<dbReference type="PROSITE" id="PS51986">
    <property type="entry name" value="GS_BETA_GRASP"/>
    <property type="match status" value="1"/>
</dbReference>
<feature type="domain" description="GS beta-grasp" evidence="12">
    <location>
        <begin position="82"/>
        <end position="162"/>
    </location>
</feature>
<dbReference type="EMBL" id="JAEAOA010001130">
    <property type="protein sequence ID" value="KAK3600169.1"/>
    <property type="molecule type" value="Genomic_DNA"/>
</dbReference>
<evidence type="ECO:0000256" key="2">
    <source>
        <dbReference type="ARBA" id="ARBA00009897"/>
    </source>
</evidence>
<proteinExistence type="inferred from homology"/>
<dbReference type="GO" id="GO:0005737">
    <property type="term" value="C:cytoplasm"/>
    <property type="evidence" value="ECO:0007669"/>
    <property type="project" value="UniProtKB-SubCell"/>
</dbReference>
<protein>
    <recommendedName>
        <fullName evidence="3 11">Glutamine synthetase</fullName>
        <ecNumber evidence="3 11">6.3.1.2</ecNumber>
    </recommendedName>
</protein>
<dbReference type="InterPro" id="IPR027303">
    <property type="entry name" value="Gln_synth_gly_rich_site"/>
</dbReference>
<evidence type="ECO:0000256" key="5">
    <source>
        <dbReference type="ARBA" id="ARBA00022598"/>
    </source>
</evidence>
<dbReference type="EC" id="6.3.1.2" evidence="3 11"/>
<dbReference type="PANTHER" id="PTHR20852:SF57">
    <property type="entry name" value="GLUTAMINE SYNTHETASE 2 CYTOPLASMIC"/>
    <property type="match status" value="1"/>
</dbReference>
<evidence type="ECO:0000259" key="13">
    <source>
        <dbReference type="PROSITE" id="PS51987"/>
    </source>
</evidence>
<dbReference type="Pfam" id="PF00120">
    <property type="entry name" value="Gln-synt_C"/>
    <property type="match status" value="1"/>
</dbReference>